<reference evidence="2" key="1">
    <citation type="submission" date="2023-03" db="EMBL/GenBank/DDBJ databases">
        <authorList>
            <person name="Steffen K."/>
            <person name="Cardenas P."/>
        </authorList>
    </citation>
    <scope>NUCLEOTIDE SEQUENCE</scope>
</reference>
<comment type="caution">
    <text evidence="2">The sequence shown here is derived from an EMBL/GenBank/DDBJ whole genome shotgun (WGS) entry which is preliminary data.</text>
</comment>
<evidence type="ECO:0000256" key="1">
    <source>
        <dbReference type="ARBA" id="ARBA00006927"/>
    </source>
</evidence>
<keyword evidence="3" id="KW-1185">Reference proteome</keyword>
<organism evidence="2 3">
    <name type="scientific">Geodia barretti</name>
    <name type="common">Barrett's horny sponge</name>
    <dbReference type="NCBI Taxonomy" id="519541"/>
    <lineage>
        <taxon>Eukaryota</taxon>
        <taxon>Metazoa</taxon>
        <taxon>Porifera</taxon>
        <taxon>Demospongiae</taxon>
        <taxon>Heteroscleromorpha</taxon>
        <taxon>Tetractinellida</taxon>
        <taxon>Astrophorina</taxon>
        <taxon>Geodiidae</taxon>
        <taxon>Geodia</taxon>
    </lineage>
</organism>
<dbReference type="SUPFAM" id="SSF48371">
    <property type="entry name" value="ARM repeat"/>
    <property type="match status" value="1"/>
</dbReference>
<gene>
    <name evidence="2" type="ORF">GBAR_LOCUS22543</name>
</gene>
<sequence>MAAVEPSLEMLRTASTDNEKIAALLLIAKVARAGEMSEVERRQIFDAVGFSFVNRLLDTEDEAGGSSDVPNQYQELAVTLLACFATDPQLATHSEVTSKVPLLLKFISCRSERDGLCQDCLQLLLSLTASPKGVHLLLSNGSLQTVASQLAEREGGEGVRESLRLLLERLLGQEAVVIRYGEQVEEMVGMLASGFKHRQDEVKFDLCRDLCSVLETLGRVSMVCSNERWMRDVASGLFDILSSKISGEMRASALLLAASLCSQCGADWTLVTGNSQLFRLLANLASLEMRLCLEGREGLESLQSDLLCSCCIILESSVTFTAVQTSSCSAVTEEDILQLHSAFTEAFKSTTDFLVSLPPPLPHHNPLVIAIVRVLGAWLAEETLAVSSKLYNLLPKLLEMCQSHLHENKGGVEKCLENPLMFLLPGLSHLVAEDTARAAVKTALPQLLVDFMTALYGTSM</sequence>
<accession>A0AA35X071</accession>
<evidence type="ECO:0000313" key="2">
    <source>
        <dbReference type="EMBL" id="CAI8040448.1"/>
    </source>
</evidence>
<evidence type="ECO:0000313" key="3">
    <source>
        <dbReference type="Proteomes" id="UP001174909"/>
    </source>
</evidence>
<name>A0AA35X071_GEOBA</name>
<dbReference type="PANTHER" id="PTHR13109:SF7">
    <property type="entry name" value="NEUROCHONDRIN"/>
    <property type="match status" value="1"/>
</dbReference>
<protein>
    <submittedName>
        <fullName evidence="2">Neurochondrin</fullName>
    </submittedName>
</protein>
<comment type="similarity">
    <text evidence="1">Belongs to the neurochondrin family.</text>
</comment>
<dbReference type="PANTHER" id="PTHR13109">
    <property type="entry name" value="NEUROCHONDRIN"/>
    <property type="match status" value="1"/>
</dbReference>
<dbReference type="Proteomes" id="UP001174909">
    <property type="component" value="Unassembled WGS sequence"/>
</dbReference>
<feature type="non-terminal residue" evidence="2">
    <location>
        <position position="1"/>
    </location>
</feature>
<dbReference type="InterPro" id="IPR016024">
    <property type="entry name" value="ARM-type_fold"/>
</dbReference>
<dbReference type="AlphaFoldDB" id="A0AA35X071"/>
<dbReference type="InterPro" id="IPR008709">
    <property type="entry name" value="Neurochondrin"/>
</dbReference>
<dbReference type="EMBL" id="CASHTH010003110">
    <property type="protein sequence ID" value="CAI8040448.1"/>
    <property type="molecule type" value="Genomic_DNA"/>
</dbReference>
<dbReference type="Pfam" id="PF05536">
    <property type="entry name" value="Neurochondrin"/>
    <property type="match status" value="1"/>
</dbReference>
<proteinExistence type="inferred from homology"/>